<evidence type="ECO:0000313" key="2">
    <source>
        <dbReference type="Proteomes" id="UP000051574"/>
    </source>
</evidence>
<name>A0A0T6B7Y5_9SCAR</name>
<dbReference type="EMBL" id="LJIG01009250">
    <property type="protein sequence ID" value="KRT83455.1"/>
    <property type="molecule type" value="Genomic_DNA"/>
</dbReference>
<keyword evidence="2" id="KW-1185">Reference proteome</keyword>
<protein>
    <submittedName>
        <fullName evidence="1">Uncharacterized protein</fullName>
    </submittedName>
</protein>
<organism evidence="1 2">
    <name type="scientific">Oryctes borbonicus</name>
    <dbReference type="NCBI Taxonomy" id="1629725"/>
    <lineage>
        <taxon>Eukaryota</taxon>
        <taxon>Metazoa</taxon>
        <taxon>Ecdysozoa</taxon>
        <taxon>Arthropoda</taxon>
        <taxon>Hexapoda</taxon>
        <taxon>Insecta</taxon>
        <taxon>Pterygota</taxon>
        <taxon>Neoptera</taxon>
        <taxon>Endopterygota</taxon>
        <taxon>Coleoptera</taxon>
        <taxon>Polyphaga</taxon>
        <taxon>Scarabaeiformia</taxon>
        <taxon>Scarabaeidae</taxon>
        <taxon>Dynastinae</taxon>
        <taxon>Oryctes</taxon>
    </lineage>
</organism>
<sequence>MNTHEKIKEWANTLGYQGAISDSLIRISNNPLTSVIWCQLLSQVKPKQESRKIKRGNLIARFEAKDTSFLNKSFGYPIKELDLWEKKCKLQQDIEDIKEYINDKENVSKKFSNEHKIIAIKRRNIKDKIKENETRAFLLIKKSEAFKKEIAEVEENITFFRNLTPVEASETEPDVGDRLRKCVEKIESSLVKEEIGAPACPKNNLFQTPQKSALSSIFVTSDSSVEYHSQCVEFKKEIVSDVQCLEDKELLKDLQAILYNNDSQSILNVIVNDVDILKTKLLNVITTKAVLEKIPEKDDEVDSVMEVQAKQIENELYSLKYSKEIRRLKSSIKSREKSIDACLKKMDIEPSRILEIRELHLLQRKQICLEAFCDCTKRLIIDGRLVKDARRQLRDINANIAKLQDKWVDKLRNINYKFELYKKMYKTMLFYREETKMIVKKLSQFTTDLNWTLPLTHNLHSKEIEIFMEFPLEYNRRINTSDGPLYIRDIMRDVSVDVEKINSNTLHTLLLLIDCPYSAPETLFYSLWEKKMKLHIQKSLQKTVKVFDCKTYTLDELEKRESFVNYAIEKFSELKRKDSTKSGNEDVSTIRELSRLWLEYPFVDYVSENRFYEGKNVKHYQNVYNKLFDLLNKE</sequence>
<proteinExistence type="predicted"/>
<dbReference type="AlphaFoldDB" id="A0A0T6B7Y5"/>
<reference evidence="1 2" key="1">
    <citation type="submission" date="2015-09" db="EMBL/GenBank/DDBJ databases">
        <title>Draft genome of the scarab beetle Oryctes borbonicus.</title>
        <authorList>
            <person name="Meyer J.M."/>
            <person name="Markov G.V."/>
            <person name="Baskaran P."/>
            <person name="Herrmann M."/>
            <person name="Sommer R.J."/>
            <person name="Roedelsperger C."/>
        </authorList>
    </citation>
    <scope>NUCLEOTIDE SEQUENCE [LARGE SCALE GENOMIC DNA]</scope>
    <source>
        <strain evidence="1">OB123</strain>
        <tissue evidence="1">Whole animal</tissue>
    </source>
</reference>
<accession>A0A0T6B7Y5</accession>
<dbReference type="Proteomes" id="UP000051574">
    <property type="component" value="Unassembled WGS sequence"/>
</dbReference>
<evidence type="ECO:0000313" key="1">
    <source>
        <dbReference type="EMBL" id="KRT83455.1"/>
    </source>
</evidence>
<dbReference type="OrthoDB" id="8192537at2759"/>
<gene>
    <name evidence="1" type="ORF">AMK59_3310</name>
</gene>
<comment type="caution">
    <text evidence="1">The sequence shown here is derived from an EMBL/GenBank/DDBJ whole genome shotgun (WGS) entry which is preliminary data.</text>
</comment>